<dbReference type="GO" id="GO:0055085">
    <property type="term" value="P:transmembrane transport"/>
    <property type="evidence" value="ECO:0007669"/>
    <property type="project" value="InterPro"/>
</dbReference>
<dbReference type="GO" id="GO:0005886">
    <property type="term" value="C:plasma membrane"/>
    <property type="evidence" value="ECO:0007669"/>
    <property type="project" value="TreeGrafter"/>
</dbReference>
<keyword evidence="3" id="KW-0285">Flavoprotein</keyword>
<dbReference type="AlphaFoldDB" id="A0A6N6MYF8"/>
<evidence type="ECO:0000256" key="1">
    <source>
        <dbReference type="ARBA" id="ARBA00022448"/>
    </source>
</evidence>
<comment type="caution">
    <text evidence="10">The sequence shown here is derived from an EMBL/GenBank/DDBJ whole genome shotgun (WGS) entry which is preliminary data.</text>
</comment>
<evidence type="ECO:0000256" key="5">
    <source>
        <dbReference type="ARBA" id="ARBA00022692"/>
    </source>
</evidence>
<evidence type="ECO:0000256" key="6">
    <source>
        <dbReference type="ARBA" id="ARBA00022967"/>
    </source>
</evidence>
<dbReference type="InterPro" id="IPR004338">
    <property type="entry name" value="NqrB/RnfD"/>
</dbReference>
<protein>
    <submittedName>
        <fullName evidence="10">RnfABCDGE type electron transport complex subunit D</fullName>
    </submittedName>
</protein>
<dbReference type="EMBL" id="WAIE01000007">
    <property type="protein sequence ID" value="KAB1440296.1"/>
    <property type="molecule type" value="Genomic_DNA"/>
</dbReference>
<keyword evidence="7 9" id="KW-1133">Transmembrane helix</keyword>
<evidence type="ECO:0000313" key="10">
    <source>
        <dbReference type="EMBL" id="KAB1440296.1"/>
    </source>
</evidence>
<keyword evidence="2" id="KW-0597">Phosphoprotein</keyword>
<evidence type="ECO:0000256" key="8">
    <source>
        <dbReference type="ARBA" id="ARBA00023136"/>
    </source>
</evidence>
<dbReference type="PANTHER" id="PTHR30578:SF0">
    <property type="entry name" value="ION-TRANSLOCATING OXIDOREDUCTASE COMPLEX SUBUNIT D"/>
    <property type="match status" value="1"/>
</dbReference>
<evidence type="ECO:0000256" key="7">
    <source>
        <dbReference type="ARBA" id="ARBA00022989"/>
    </source>
</evidence>
<reference evidence="10 11" key="1">
    <citation type="journal article" date="2017" name="Int. J. Syst. Evol. Microbiol.">
        <title>Desulfovibrio senegalensis sp. nov., a mesophilic sulfate reducer isolated from marine sediment.</title>
        <authorList>
            <person name="Thioye A."/>
            <person name="Gam Z.B.A."/>
            <person name="Mbengue M."/>
            <person name="Cayol J.L."/>
            <person name="Joseph-Bartoli M."/>
            <person name="Toure-Kane C."/>
            <person name="Labat M."/>
        </authorList>
    </citation>
    <scope>NUCLEOTIDE SEQUENCE [LARGE SCALE GENOMIC DNA]</scope>
    <source>
        <strain evidence="10 11">DSM 101509</strain>
    </source>
</reference>
<dbReference type="Proteomes" id="UP000438699">
    <property type="component" value="Unassembled WGS sequence"/>
</dbReference>
<feature type="transmembrane region" description="Helical" evidence="9">
    <location>
        <begin position="208"/>
        <end position="228"/>
    </location>
</feature>
<feature type="transmembrane region" description="Helical" evidence="9">
    <location>
        <begin position="28"/>
        <end position="45"/>
    </location>
</feature>
<proteinExistence type="predicted"/>
<gene>
    <name evidence="10" type="ORF">F8A88_13680</name>
</gene>
<dbReference type="PANTHER" id="PTHR30578">
    <property type="entry name" value="ELECTRON TRANSPORT COMPLEX PROTEIN RNFD"/>
    <property type="match status" value="1"/>
</dbReference>
<accession>A0A6N6MYF8</accession>
<feature type="transmembrane region" description="Helical" evidence="9">
    <location>
        <begin position="182"/>
        <end position="201"/>
    </location>
</feature>
<keyword evidence="6" id="KW-1278">Translocase</keyword>
<keyword evidence="4" id="KW-0288">FMN</keyword>
<organism evidence="10 11">
    <name type="scientific">Pseudodesulfovibrio senegalensis</name>
    <dbReference type="NCBI Taxonomy" id="1721087"/>
    <lineage>
        <taxon>Bacteria</taxon>
        <taxon>Pseudomonadati</taxon>
        <taxon>Thermodesulfobacteriota</taxon>
        <taxon>Desulfovibrionia</taxon>
        <taxon>Desulfovibrionales</taxon>
        <taxon>Desulfovibrionaceae</taxon>
    </lineage>
</organism>
<feature type="transmembrane region" description="Helical" evidence="9">
    <location>
        <begin position="266"/>
        <end position="284"/>
    </location>
</feature>
<keyword evidence="1" id="KW-0813">Transport</keyword>
<evidence type="ECO:0000256" key="9">
    <source>
        <dbReference type="SAM" id="Phobius"/>
    </source>
</evidence>
<dbReference type="OrthoDB" id="9776359at2"/>
<sequence length="315" mass="33154">MEPLTPTLTVSTPPFAHCGKTVNKRMRAILLAMLPAAALAVYHFGMDAVRVMSLATATAVIAEFVSDMVMGRTSQVDDLHGFTVGLGFAFLLPASAPWWLVVFGSTTSIVLGKMMFGGLGGSPLCAPLVGWAVCSLSWANHMDIDAAMLTSELTYPLSQLKHFGPQAVAGFSLNDLLVGRQLGGLGAVQTGALFIGGIFLSMRKHIKVAVPVGMLAGVLVTAGIFHASNPQANAPAMFHLLTGSVIFGAFFLATDSSSSPMRKIPALLYGLLAGVLVVIIRVYGVYPDGVPYAILLANLTSPLLDRIKPKPFGRN</sequence>
<dbReference type="Pfam" id="PF03116">
    <property type="entry name" value="NQR2_RnfD_RnfE"/>
    <property type="match status" value="1"/>
</dbReference>
<keyword evidence="11" id="KW-1185">Reference proteome</keyword>
<evidence type="ECO:0000256" key="2">
    <source>
        <dbReference type="ARBA" id="ARBA00022553"/>
    </source>
</evidence>
<feature type="transmembrane region" description="Helical" evidence="9">
    <location>
        <begin position="234"/>
        <end position="254"/>
    </location>
</feature>
<evidence type="ECO:0000256" key="4">
    <source>
        <dbReference type="ARBA" id="ARBA00022643"/>
    </source>
</evidence>
<keyword evidence="8 9" id="KW-0472">Membrane</keyword>
<feature type="transmembrane region" description="Helical" evidence="9">
    <location>
        <begin position="82"/>
        <end position="101"/>
    </location>
</feature>
<keyword evidence="5 9" id="KW-0812">Transmembrane</keyword>
<name>A0A6N6MYF8_9BACT</name>
<dbReference type="RefSeq" id="WP_151151737.1">
    <property type="nucleotide sequence ID" value="NZ_WAIE01000007.1"/>
</dbReference>
<evidence type="ECO:0000313" key="11">
    <source>
        <dbReference type="Proteomes" id="UP000438699"/>
    </source>
</evidence>
<evidence type="ECO:0000256" key="3">
    <source>
        <dbReference type="ARBA" id="ARBA00022630"/>
    </source>
</evidence>